<gene>
    <name evidence="1" type="ORF">GCM10009744_22720</name>
</gene>
<evidence type="ECO:0000313" key="2">
    <source>
        <dbReference type="Proteomes" id="UP001501319"/>
    </source>
</evidence>
<reference evidence="1 2" key="1">
    <citation type="journal article" date="2019" name="Int. J. Syst. Evol. Microbiol.">
        <title>The Global Catalogue of Microorganisms (GCM) 10K type strain sequencing project: providing services to taxonomists for standard genome sequencing and annotation.</title>
        <authorList>
            <consortium name="The Broad Institute Genomics Platform"/>
            <consortium name="The Broad Institute Genome Sequencing Center for Infectious Disease"/>
            <person name="Wu L."/>
            <person name="Ma J."/>
        </authorList>
    </citation>
    <scope>NUCLEOTIDE SEQUENCE [LARGE SCALE GENOMIC DNA]</scope>
    <source>
        <strain evidence="1 2">JCM 14306</strain>
    </source>
</reference>
<proteinExistence type="predicted"/>
<sequence length="70" mass="7173">MTRSSFAPWVTLSPAWFEPVIVIVPVPVIAGLGKLPISPFSVVGPVLVIPAPARTTKLPAVPIGTTTAAA</sequence>
<evidence type="ECO:0000313" key="1">
    <source>
        <dbReference type="EMBL" id="GAA1633634.1"/>
    </source>
</evidence>
<dbReference type="Proteomes" id="UP001501319">
    <property type="component" value="Unassembled WGS sequence"/>
</dbReference>
<accession>A0ABN2F7P9</accession>
<protein>
    <submittedName>
        <fullName evidence="1">Uncharacterized protein</fullName>
    </submittedName>
</protein>
<comment type="caution">
    <text evidence="1">The sequence shown here is derived from an EMBL/GenBank/DDBJ whole genome shotgun (WGS) entry which is preliminary data.</text>
</comment>
<organism evidence="1 2">
    <name type="scientific">Kribbella alba</name>
    <dbReference type="NCBI Taxonomy" id="190197"/>
    <lineage>
        <taxon>Bacteria</taxon>
        <taxon>Bacillati</taxon>
        <taxon>Actinomycetota</taxon>
        <taxon>Actinomycetes</taxon>
        <taxon>Propionibacteriales</taxon>
        <taxon>Kribbellaceae</taxon>
        <taxon>Kribbella</taxon>
    </lineage>
</organism>
<dbReference type="EMBL" id="BAAANE010000004">
    <property type="protein sequence ID" value="GAA1633634.1"/>
    <property type="molecule type" value="Genomic_DNA"/>
</dbReference>
<keyword evidence="2" id="KW-1185">Reference proteome</keyword>
<name>A0ABN2F7P9_9ACTN</name>